<dbReference type="Gene3D" id="1.10.150.130">
    <property type="match status" value="1"/>
</dbReference>
<evidence type="ECO:0000256" key="3">
    <source>
        <dbReference type="ARBA" id="ARBA00023125"/>
    </source>
</evidence>
<dbReference type="OrthoDB" id="9795573at2"/>
<dbReference type="InterPro" id="IPR053876">
    <property type="entry name" value="Phage_int_M"/>
</dbReference>
<accession>A0A656HIE3</accession>
<protein>
    <submittedName>
        <fullName evidence="9">Integrase family protein</fullName>
    </submittedName>
</protein>
<evidence type="ECO:0000313" key="10">
    <source>
        <dbReference type="Proteomes" id="UP000005317"/>
    </source>
</evidence>
<keyword evidence="2" id="KW-0229">DNA integration</keyword>
<organism evidence="9 10">
    <name type="scientific">Thiothrix nivea (strain ATCC 35100 / DSM 5205 / JP2)</name>
    <dbReference type="NCBI Taxonomy" id="870187"/>
    <lineage>
        <taxon>Bacteria</taxon>
        <taxon>Pseudomonadati</taxon>
        <taxon>Pseudomonadota</taxon>
        <taxon>Gammaproteobacteria</taxon>
        <taxon>Thiotrichales</taxon>
        <taxon>Thiotrichaceae</taxon>
        <taxon>Thiothrix</taxon>
    </lineage>
</organism>
<keyword evidence="4" id="KW-0233">DNA recombination</keyword>
<dbReference type="InterPro" id="IPR002104">
    <property type="entry name" value="Integrase_catalytic"/>
</dbReference>
<dbReference type="Pfam" id="PF22022">
    <property type="entry name" value="Phage_int_M"/>
    <property type="match status" value="1"/>
</dbReference>
<evidence type="ECO:0000313" key="9">
    <source>
        <dbReference type="EMBL" id="EIJ36217.1"/>
    </source>
</evidence>
<dbReference type="GO" id="GO:0006310">
    <property type="term" value="P:DNA recombination"/>
    <property type="evidence" value="ECO:0007669"/>
    <property type="project" value="UniProtKB-KW"/>
</dbReference>
<feature type="domain" description="Tyr recombinase" evidence="7">
    <location>
        <begin position="206"/>
        <end position="384"/>
    </location>
</feature>
<evidence type="ECO:0000256" key="4">
    <source>
        <dbReference type="ARBA" id="ARBA00023172"/>
    </source>
</evidence>
<feature type="domain" description="Core-binding (CB)" evidence="8">
    <location>
        <begin position="101"/>
        <end position="182"/>
    </location>
</feature>
<dbReference type="GO" id="GO:0003677">
    <property type="term" value="F:DNA binding"/>
    <property type="evidence" value="ECO:0007669"/>
    <property type="project" value="UniProtKB-UniRule"/>
</dbReference>
<dbReference type="AlphaFoldDB" id="A0A656HIE3"/>
<dbReference type="InterPro" id="IPR025166">
    <property type="entry name" value="Integrase_DNA_bind_dom"/>
</dbReference>
<evidence type="ECO:0000256" key="6">
    <source>
        <dbReference type="SAM" id="MobiDB-lite"/>
    </source>
</evidence>
<dbReference type="Gene3D" id="3.30.160.390">
    <property type="entry name" value="Integrase, DNA-binding domain"/>
    <property type="match status" value="1"/>
</dbReference>
<dbReference type="PANTHER" id="PTHR30629:SF2">
    <property type="entry name" value="PROPHAGE INTEGRASE INTS-RELATED"/>
    <property type="match status" value="1"/>
</dbReference>
<keyword evidence="10" id="KW-1185">Reference proteome</keyword>
<evidence type="ECO:0000259" key="7">
    <source>
        <dbReference type="PROSITE" id="PS51898"/>
    </source>
</evidence>
<dbReference type="Proteomes" id="UP000005317">
    <property type="component" value="Unassembled WGS sequence"/>
</dbReference>
<evidence type="ECO:0000256" key="5">
    <source>
        <dbReference type="PROSITE-ProRule" id="PRU01248"/>
    </source>
</evidence>
<dbReference type="Gene3D" id="1.10.443.10">
    <property type="entry name" value="Intergrase catalytic core"/>
    <property type="match status" value="1"/>
</dbReference>
<dbReference type="InterPro" id="IPR038488">
    <property type="entry name" value="Integrase_DNA-bd_sf"/>
</dbReference>
<dbReference type="InterPro" id="IPR013762">
    <property type="entry name" value="Integrase-like_cat_sf"/>
</dbReference>
<evidence type="ECO:0000256" key="1">
    <source>
        <dbReference type="ARBA" id="ARBA00008857"/>
    </source>
</evidence>
<evidence type="ECO:0000259" key="8">
    <source>
        <dbReference type="PROSITE" id="PS51900"/>
    </source>
</evidence>
<dbReference type="PROSITE" id="PS51900">
    <property type="entry name" value="CB"/>
    <property type="match status" value="1"/>
</dbReference>
<dbReference type="EMBL" id="JH651384">
    <property type="protein sequence ID" value="EIJ36217.1"/>
    <property type="molecule type" value="Genomic_DNA"/>
</dbReference>
<dbReference type="RefSeq" id="WP_002710101.1">
    <property type="nucleotide sequence ID" value="NZ_JH651384.1"/>
</dbReference>
<name>A0A656HIE3_THINJ</name>
<keyword evidence="3 5" id="KW-0238">DNA-binding</keyword>
<dbReference type="CDD" id="cd00801">
    <property type="entry name" value="INT_P4_C"/>
    <property type="match status" value="1"/>
</dbReference>
<comment type="similarity">
    <text evidence="1">Belongs to the 'phage' integrase family.</text>
</comment>
<evidence type="ECO:0000256" key="2">
    <source>
        <dbReference type="ARBA" id="ARBA00022908"/>
    </source>
</evidence>
<gene>
    <name evidence="9" type="ORF">Thini_3714</name>
</gene>
<dbReference type="InterPro" id="IPR044068">
    <property type="entry name" value="CB"/>
</dbReference>
<dbReference type="PROSITE" id="PS51898">
    <property type="entry name" value="TYR_RECOMBINASE"/>
    <property type="match status" value="1"/>
</dbReference>
<dbReference type="SUPFAM" id="SSF56349">
    <property type="entry name" value="DNA breaking-rejoining enzymes"/>
    <property type="match status" value="1"/>
</dbReference>
<dbReference type="GO" id="GO:0015074">
    <property type="term" value="P:DNA integration"/>
    <property type="evidence" value="ECO:0007669"/>
    <property type="project" value="UniProtKB-KW"/>
</dbReference>
<dbReference type="InterPro" id="IPR050808">
    <property type="entry name" value="Phage_Integrase"/>
</dbReference>
<sequence>MKRLLTDAATKNAKPTPDGKPKRYTDGGGLYLHVTSSGKYWRYNYRMDGKQKTLALGAYPDTSLKQAREGHQAARELLARGIDPSSHKQAAKGARLAEQANSFEAVALEWHVKFSADQAESHSSRNKRRLEKHVFPYVGGRIIGEIEPPDILAVLRKIEEAGTLETAHRVKTIISQVFRYAVATGRATRDQTADLKGALPPAKGKHFAAITDPQEVGELLRAMDDYRGAMETRIALQLSAYLFTRPGELRQMEWAEVDTVKAVWVIQAEKMKAGRVHVVPLCSQALALLEEMKPITGKRRYVFPSRTDTSKPMSNNTIRQALRRLGYDNDTMTAHGFRALASTRLYEMGFHSDLIEKQLAHSVGSEVRRAYDRSQHIEQRTAMMQTWADYLDSLRDGAQVIPFKRVG</sequence>
<feature type="region of interest" description="Disordered" evidence="6">
    <location>
        <begin position="1"/>
        <end position="24"/>
    </location>
</feature>
<dbReference type="InterPro" id="IPR010998">
    <property type="entry name" value="Integrase_recombinase_N"/>
</dbReference>
<dbReference type="InterPro" id="IPR011010">
    <property type="entry name" value="DNA_brk_join_enz"/>
</dbReference>
<reference evidence="10" key="1">
    <citation type="journal article" date="2011" name="Stand. Genomic Sci.">
        <title>Genome sequence of the filamentous, gliding Thiothrix nivea neotype strain (JP2(T)).</title>
        <authorList>
            <person name="Lapidus A."/>
            <person name="Nolan M."/>
            <person name="Lucas S."/>
            <person name="Glavina Del Rio T."/>
            <person name="Tice H."/>
            <person name="Cheng J.F."/>
            <person name="Tapia R."/>
            <person name="Han C."/>
            <person name="Goodwin L."/>
            <person name="Pitluck S."/>
            <person name="Liolios K."/>
            <person name="Pagani I."/>
            <person name="Ivanova N."/>
            <person name="Huntemann M."/>
            <person name="Mavromatis K."/>
            <person name="Mikhailova N."/>
            <person name="Pati A."/>
            <person name="Chen A."/>
            <person name="Palaniappan K."/>
            <person name="Land M."/>
            <person name="Brambilla E.M."/>
            <person name="Rohde M."/>
            <person name="Abt B."/>
            <person name="Verbarg S."/>
            <person name="Goker M."/>
            <person name="Bristow J."/>
            <person name="Eisen J.A."/>
            <person name="Markowitz V."/>
            <person name="Hugenholtz P."/>
            <person name="Kyrpides N.C."/>
            <person name="Klenk H.P."/>
            <person name="Woyke T."/>
        </authorList>
    </citation>
    <scope>NUCLEOTIDE SEQUENCE [LARGE SCALE GENOMIC DNA]</scope>
    <source>
        <strain evidence="10">ATCC 35100 / DSM 5205 / JP2</strain>
    </source>
</reference>
<dbReference type="Pfam" id="PF13356">
    <property type="entry name" value="Arm-DNA-bind_3"/>
    <property type="match status" value="1"/>
</dbReference>
<proteinExistence type="inferred from homology"/>
<dbReference type="PANTHER" id="PTHR30629">
    <property type="entry name" value="PROPHAGE INTEGRASE"/>
    <property type="match status" value="1"/>
</dbReference>
<dbReference type="Pfam" id="PF00589">
    <property type="entry name" value="Phage_integrase"/>
    <property type="match status" value="1"/>
</dbReference>